<dbReference type="InterPro" id="IPR002403">
    <property type="entry name" value="Cyt_P450_E_grp-IV"/>
</dbReference>
<dbReference type="EMBL" id="KV448513">
    <property type="protein sequence ID" value="OAX35288.1"/>
    <property type="molecule type" value="Genomic_DNA"/>
</dbReference>
<keyword evidence="11" id="KW-0503">Monooxygenase</keyword>
<evidence type="ECO:0000256" key="12">
    <source>
        <dbReference type="ARBA" id="ARBA00023136"/>
    </source>
</evidence>
<dbReference type="PRINTS" id="PR00465">
    <property type="entry name" value="EP450IV"/>
</dbReference>
<evidence type="ECO:0000256" key="11">
    <source>
        <dbReference type="ARBA" id="ARBA00023033"/>
    </source>
</evidence>
<dbReference type="GO" id="GO:0005506">
    <property type="term" value="F:iron ion binding"/>
    <property type="evidence" value="ECO:0007669"/>
    <property type="project" value="InterPro"/>
</dbReference>
<evidence type="ECO:0000313" key="14">
    <source>
        <dbReference type="EMBL" id="OAX35288.1"/>
    </source>
</evidence>
<dbReference type="Pfam" id="PF00067">
    <property type="entry name" value="p450"/>
    <property type="match status" value="1"/>
</dbReference>
<evidence type="ECO:0000256" key="6">
    <source>
        <dbReference type="ARBA" id="ARBA00022692"/>
    </source>
</evidence>
<dbReference type="GO" id="GO:0016705">
    <property type="term" value="F:oxidoreductase activity, acting on paired donors, with incorporation or reduction of molecular oxygen"/>
    <property type="evidence" value="ECO:0007669"/>
    <property type="project" value="InterPro"/>
</dbReference>
<keyword evidence="5 13" id="KW-0349">Heme</keyword>
<evidence type="ECO:0000256" key="3">
    <source>
        <dbReference type="ARBA" id="ARBA00004721"/>
    </source>
</evidence>
<dbReference type="OrthoDB" id="1470350at2759"/>
<comment type="cofactor">
    <cofactor evidence="1 13">
        <name>heme</name>
        <dbReference type="ChEBI" id="CHEBI:30413"/>
    </cofactor>
</comment>
<protein>
    <submittedName>
        <fullName evidence="14">Cytochrome P450</fullName>
    </submittedName>
</protein>
<sequence>MFLPQIIGYGVLTLAVLKLIQRRASRKAIALNVAGPEKDHWFKGNLESMFVDGFDRCLKVAADYGGAVKIHGLFGEEWLYVSDPRAFHYILVKEQHIFEENDIFLCCNQLMFGEGLISTLGEQHRKQRKMLNPVFSTSNMRELLPIIQTVSHQLKSVLVANLSDHTSVEFDVLPWLSRSAVDCICEGILGYHSNAIDIGNDNEYIEALRMLGPYISRTILFQRYVPMVMRNLSLYWRKKIVDWLTTSWLPTQTMKDFRELRRIVGVTDSASRIIFQEKKAALGRTGSLTSSQSSLETRGKDIMSIMLKSNASSSEADRLSDAEILGQMNVMIFAGLETTTAAVGRTLYMLAKHPHIQERLRAEINDAVIAYQSSDVYSHANDDSGSVRLSYDALMSLPLLDAVVRETLRLYPSLPVLSRRTTEATSLPLQFPVRSASGDEIGAVPLAENHRLVISIVAANHNKAVWGEDASDWKPERWLNASQGDTPGVKNGVRYTGVYSSMMTFLAGSRSCIGFKFAEMEIKDVLATLLPDIHLALPSEPDENRMVKEIHWGMTGFFAPVVKPPAGDDETPQLPLSMRLVQK</sequence>
<dbReference type="InterPro" id="IPR050121">
    <property type="entry name" value="Cytochrome_P450_monoxygenase"/>
</dbReference>
<name>A0A1B7MRQ6_9AGAM</name>
<dbReference type="GO" id="GO:0004497">
    <property type="term" value="F:monooxygenase activity"/>
    <property type="evidence" value="ECO:0007669"/>
    <property type="project" value="UniProtKB-KW"/>
</dbReference>
<accession>A0A1B7MRQ6</accession>
<evidence type="ECO:0000256" key="2">
    <source>
        <dbReference type="ARBA" id="ARBA00004370"/>
    </source>
</evidence>
<evidence type="ECO:0000256" key="8">
    <source>
        <dbReference type="ARBA" id="ARBA00022989"/>
    </source>
</evidence>
<evidence type="ECO:0000256" key="4">
    <source>
        <dbReference type="ARBA" id="ARBA00010617"/>
    </source>
</evidence>
<dbReference type="GO" id="GO:0016020">
    <property type="term" value="C:membrane"/>
    <property type="evidence" value="ECO:0007669"/>
    <property type="project" value="UniProtKB-SubCell"/>
</dbReference>
<evidence type="ECO:0000256" key="13">
    <source>
        <dbReference type="PIRSR" id="PIRSR602403-1"/>
    </source>
</evidence>
<evidence type="ECO:0000256" key="5">
    <source>
        <dbReference type="ARBA" id="ARBA00022617"/>
    </source>
</evidence>
<reference evidence="14 15" key="1">
    <citation type="submission" date="2016-06" db="EMBL/GenBank/DDBJ databases">
        <title>Comparative genomics of the ectomycorrhizal sister species Rhizopogon vinicolor and Rhizopogon vesiculosus (Basidiomycota: Boletales) reveals a divergence of the mating type B locus.</title>
        <authorList>
            <consortium name="DOE Joint Genome Institute"/>
            <person name="Mujic A.B."/>
            <person name="Kuo A."/>
            <person name="Tritt A."/>
            <person name="Lipzen A."/>
            <person name="Chen C."/>
            <person name="Johnson J."/>
            <person name="Sharma A."/>
            <person name="Barry K."/>
            <person name="Grigoriev I.V."/>
            <person name="Spatafora J.W."/>
        </authorList>
    </citation>
    <scope>NUCLEOTIDE SEQUENCE [LARGE SCALE GENOMIC DNA]</scope>
    <source>
        <strain evidence="14 15">AM-OR11-026</strain>
    </source>
</reference>
<dbReference type="InterPro" id="IPR001128">
    <property type="entry name" value="Cyt_P450"/>
</dbReference>
<proteinExistence type="inferred from homology"/>
<dbReference type="GO" id="GO:0020037">
    <property type="term" value="F:heme binding"/>
    <property type="evidence" value="ECO:0007669"/>
    <property type="project" value="InterPro"/>
</dbReference>
<comment type="similarity">
    <text evidence="4">Belongs to the cytochrome P450 family.</text>
</comment>
<keyword evidence="15" id="KW-1185">Reference proteome</keyword>
<dbReference type="PRINTS" id="PR00385">
    <property type="entry name" value="P450"/>
</dbReference>
<comment type="subcellular location">
    <subcellularLocation>
        <location evidence="2">Membrane</location>
    </subcellularLocation>
</comment>
<dbReference type="InParanoid" id="A0A1B7MRQ6"/>
<keyword evidence="8" id="KW-1133">Transmembrane helix</keyword>
<keyword evidence="10 13" id="KW-0408">Iron</keyword>
<keyword evidence="12" id="KW-0472">Membrane</keyword>
<organism evidence="14 15">
    <name type="scientific">Rhizopogon vinicolor AM-OR11-026</name>
    <dbReference type="NCBI Taxonomy" id="1314800"/>
    <lineage>
        <taxon>Eukaryota</taxon>
        <taxon>Fungi</taxon>
        <taxon>Dikarya</taxon>
        <taxon>Basidiomycota</taxon>
        <taxon>Agaricomycotina</taxon>
        <taxon>Agaricomycetes</taxon>
        <taxon>Agaricomycetidae</taxon>
        <taxon>Boletales</taxon>
        <taxon>Suillineae</taxon>
        <taxon>Rhizopogonaceae</taxon>
        <taxon>Rhizopogon</taxon>
    </lineage>
</organism>
<keyword evidence="7 13" id="KW-0479">Metal-binding</keyword>
<comment type="pathway">
    <text evidence="3">Secondary metabolite biosynthesis; terpenoid biosynthesis.</text>
</comment>
<evidence type="ECO:0000313" key="15">
    <source>
        <dbReference type="Proteomes" id="UP000092154"/>
    </source>
</evidence>
<evidence type="ECO:0000256" key="1">
    <source>
        <dbReference type="ARBA" id="ARBA00001971"/>
    </source>
</evidence>
<dbReference type="SUPFAM" id="SSF48264">
    <property type="entry name" value="Cytochrome P450"/>
    <property type="match status" value="1"/>
</dbReference>
<gene>
    <name evidence="14" type="ORF">K503DRAFT_746168</name>
</gene>
<dbReference type="Proteomes" id="UP000092154">
    <property type="component" value="Unassembled WGS sequence"/>
</dbReference>
<evidence type="ECO:0000256" key="9">
    <source>
        <dbReference type="ARBA" id="ARBA00023002"/>
    </source>
</evidence>
<evidence type="ECO:0000256" key="10">
    <source>
        <dbReference type="ARBA" id="ARBA00023004"/>
    </source>
</evidence>
<dbReference type="Gene3D" id="1.10.630.10">
    <property type="entry name" value="Cytochrome P450"/>
    <property type="match status" value="1"/>
</dbReference>
<feature type="binding site" description="axial binding residue" evidence="13">
    <location>
        <position position="512"/>
    </location>
    <ligand>
        <name>heme</name>
        <dbReference type="ChEBI" id="CHEBI:30413"/>
    </ligand>
    <ligandPart>
        <name>Fe</name>
        <dbReference type="ChEBI" id="CHEBI:18248"/>
    </ligandPart>
</feature>
<evidence type="ECO:0000256" key="7">
    <source>
        <dbReference type="ARBA" id="ARBA00022723"/>
    </source>
</evidence>
<keyword evidence="6" id="KW-0812">Transmembrane</keyword>
<dbReference type="InterPro" id="IPR036396">
    <property type="entry name" value="Cyt_P450_sf"/>
</dbReference>
<dbReference type="PANTHER" id="PTHR24305:SF166">
    <property type="entry name" value="CYTOCHROME P450 12A4, MITOCHONDRIAL-RELATED"/>
    <property type="match status" value="1"/>
</dbReference>
<dbReference type="AlphaFoldDB" id="A0A1B7MRQ6"/>
<dbReference type="PANTHER" id="PTHR24305">
    <property type="entry name" value="CYTOCHROME P450"/>
    <property type="match status" value="1"/>
</dbReference>
<dbReference type="STRING" id="1314800.A0A1B7MRQ6"/>
<keyword evidence="9" id="KW-0560">Oxidoreductase</keyword>